<sequence length="52" mass="6073">MKKENPDGKMDRPVLYLATHVYMDIPDDPLHPKHVPAKKVASFVDFLSFRYN</sequence>
<proteinExistence type="predicted"/>
<dbReference type="EMBL" id="CM010723">
    <property type="protein sequence ID" value="RZC76836.1"/>
    <property type="molecule type" value="Genomic_DNA"/>
</dbReference>
<organism evidence="1 2">
    <name type="scientific">Papaver somniferum</name>
    <name type="common">Opium poppy</name>
    <dbReference type="NCBI Taxonomy" id="3469"/>
    <lineage>
        <taxon>Eukaryota</taxon>
        <taxon>Viridiplantae</taxon>
        <taxon>Streptophyta</taxon>
        <taxon>Embryophyta</taxon>
        <taxon>Tracheophyta</taxon>
        <taxon>Spermatophyta</taxon>
        <taxon>Magnoliopsida</taxon>
        <taxon>Ranunculales</taxon>
        <taxon>Papaveraceae</taxon>
        <taxon>Papaveroideae</taxon>
        <taxon>Papaver</taxon>
    </lineage>
</organism>
<protein>
    <submittedName>
        <fullName evidence="1">Uncharacterized protein</fullName>
    </submittedName>
</protein>
<evidence type="ECO:0000313" key="1">
    <source>
        <dbReference type="EMBL" id="RZC76836.1"/>
    </source>
</evidence>
<name>A0A4Y7KVD9_PAPSO</name>
<reference evidence="1 2" key="1">
    <citation type="journal article" date="2018" name="Science">
        <title>The opium poppy genome and morphinan production.</title>
        <authorList>
            <person name="Guo L."/>
            <person name="Winzer T."/>
            <person name="Yang X."/>
            <person name="Li Y."/>
            <person name="Ning Z."/>
            <person name="He Z."/>
            <person name="Teodor R."/>
            <person name="Lu Y."/>
            <person name="Bowser T.A."/>
            <person name="Graham I.A."/>
            <person name="Ye K."/>
        </authorList>
    </citation>
    <scope>NUCLEOTIDE SEQUENCE [LARGE SCALE GENOMIC DNA]</scope>
    <source>
        <strain evidence="2">cv. HN1</strain>
        <tissue evidence="1">Leaves</tissue>
    </source>
</reference>
<gene>
    <name evidence="1" type="ORF">C5167_001585</name>
</gene>
<evidence type="ECO:0000313" key="2">
    <source>
        <dbReference type="Proteomes" id="UP000316621"/>
    </source>
</evidence>
<dbReference type="Gramene" id="RZC76836">
    <property type="protein sequence ID" value="RZC76836"/>
    <property type="gene ID" value="C5167_001585"/>
</dbReference>
<accession>A0A4Y7KVD9</accession>
<dbReference type="Proteomes" id="UP000316621">
    <property type="component" value="Chromosome 9"/>
</dbReference>
<dbReference type="AlphaFoldDB" id="A0A4Y7KVD9"/>
<keyword evidence="2" id="KW-1185">Reference proteome</keyword>